<feature type="transmembrane region" description="Helical" evidence="8">
    <location>
        <begin position="142"/>
        <end position="159"/>
    </location>
</feature>
<evidence type="ECO:0000256" key="7">
    <source>
        <dbReference type="ARBA" id="ARBA00023136"/>
    </source>
</evidence>
<dbReference type="SMART" id="SM00052">
    <property type="entry name" value="EAL"/>
    <property type="match status" value="1"/>
</dbReference>
<comment type="caution">
    <text evidence="11">The sequence shown here is derived from an EMBL/GenBank/DDBJ whole genome shotgun (WGS) entry which is preliminary data.</text>
</comment>
<keyword evidence="5 8" id="KW-0812">Transmembrane</keyword>
<dbReference type="EMBL" id="JAGQDG010000010">
    <property type="protein sequence ID" value="MBQ0937797.1"/>
    <property type="molecule type" value="Genomic_DNA"/>
</dbReference>
<dbReference type="CDD" id="cd01948">
    <property type="entry name" value="EAL"/>
    <property type="match status" value="1"/>
</dbReference>
<feature type="domain" description="EAL" evidence="9">
    <location>
        <begin position="447"/>
        <end position="692"/>
    </location>
</feature>
<dbReference type="Proteomes" id="UP000672097">
    <property type="component" value="Unassembled WGS sequence"/>
</dbReference>
<evidence type="ECO:0000256" key="3">
    <source>
        <dbReference type="ARBA" id="ARBA00022475"/>
    </source>
</evidence>
<feature type="transmembrane region" description="Helical" evidence="8">
    <location>
        <begin position="48"/>
        <end position="66"/>
    </location>
</feature>
<comment type="subcellular location">
    <subcellularLocation>
        <location evidence="1">Cell membrane</location>
        <topology evidence="1">Multi-pass membrane protein</topology>
    </subcellularLocation>
</comment>
<feature type="transmembrane region" description="Helical" evidence="8">
    <location>
        <begin position="188"/>
        <end position="210"/>
    </location>
</feature>
<dbReference type="InterPro" id="IPR004501">
    <property type="entry name" value="PTS_EIIC_3"/>
</dbReference>
<evidence type="ECO:0000256" key="2">
    <source>
        <dbReference type="ARBA" id="ARBA00022448"/>
    </source>
</evidence>
<gene>
    <name evidence="11" type="ORF">KAK11_20910</name>
</gene>
<dbReference type="PROSITE" id="PS50883">
    <property type="entry name" value="EAL"/>
    <property type="match status" value="1"/>
</dbReference>
<feature type="domain" description="PTS EIIC type-3" evidence="10">
    <location>
        <begin position="7"/>
        <end position="402"/>
    </location>
</feature>
<dbReference type="PANTHER" id="PTHR33121">
    <property type="entry name" value="CYCLIC DI-GMP PHOSPHODIESTERASE PDEF"/>
    <property type="match status" value="1"/>
</dbReference>
<feature type="transmembrane region" description="Helical" evidence="8">
    <location>
        <begin position="332"/>
        <end position="352"/>
    </location>
</feature>
<dbReference type="InterPro" id="IPR003352">
    <property type="entry name" value="PTS_EIIC"/>
</dbReference>
<keyword evidence="7 8" id="KW-0472">Membrane</keyword>
<feature type="transmembrane region" description="Helical" evidence="8">
    <location>
        <begin position="305"/>
        <end position="325"/>
    </location>
</feature>
<evidence type="ECO:0000256" key="6">
    <source>
        <dbReference type="ARBA" id="ARBA00022989"/>
    </source>
</evidence>
<dbReference type="PANTHER" id="PTHR33121:SF79">
    <property type="entry name" value="CYCLIC DI-GMP PHOSPHODIESTERASE PDED-RELATED"/>
    <property type="match status" value="1"/>
</dbReference>
<protein>
    <submittedName>
        <fullName evidence="11">PTS sugar transporter subunit IIC/EAL domain-containing protein</fullName>
    </submittedName>
</protein>
<dbReference type="SUPFAM" id="SSF141868">
    <property type="entry name" value="EAL domain-like"/>
    <property type="match status" value="1"/>
</dbReference>
<dbReference type="InterPro" id="IPR035919">
    <property type="entry name" value="EAL_sf"/>
</dbReference>
<evidence type="ECO:0000256" key="1">
    <source>
        <dbReference type="ARBA" id="ARBA00004651"/>
    </source>
</evidence>
<feature type="transmembrane region" description="Helical" evidence="8">
    <location>
        <begin position="230"/>
        <end position="261"/>
    </location>
</feature>
<name>A0ABS5E310_9BURK</name>
<evidence type="ECO:0000256" key="5">
    <source>
        <dbReference type="ARBA" id="ARBA00022692"/>
    </source>
</evidence>
<evidence type="ECO:0000256" key="8">
    <source>
        <dbReference type="SAM" id="Phobius"/>
    </source>
</evidence>
<dbReference type="PROSITE" id="PS51105">
    <property type="entry name" value="PTS_EIIC_TYPE_3"/>
    <property type="match status" value="1"/>
</dbReference>
<dbReference type="Gene3D" id="3.20.20.450">
    <property type="entry name" value="EAL domain"/>
    <property type="match status" value="1"/>
</dbReference>
<keyword evidence="2" id="KW-0813">Transport</keyword>
<evidence type="ECO:0000259" key="9">
    <source>
        <dbReference type="PROSITE" id="PS50883"/>
    </source>
</evidence>
<keyword evidence="6 8" id="KW-1133">Transmembrane helix</keyword>
<dbReference type="InterPro" id="IPR001633">
    <property type="entry name" value="EAL_dom"/>
</dbReference>
<keyword evidence="3" id="KW-1003">Cell membrane</keyword>
<organism evidence="11 12">
    <name type="scientific">Ideonella paludis</name>
    <dbReference type="NCBI Taxonomy" id="1233411"/>
    <lineage>
        <taxon>Bacteria</taxon>
        <taxon>Pseudomonadati</taxon>
        <taxon>Pseudomonadota</taxon>
        <taxon>Betaproteobacteria</taxon>
        <taxon>Burkholderiales</taxon>
        <taxon>Sphaerotilaceae</taxon>
        <taxon>Ideonella</taxon>
    </lineage>
</organism>
<feature type="transmembrane region" description="Helical" evidence="8">
    <location>
        <begin position="112"/>
        <end position="130"/>
    </location>
</feature>
<reference evidence="11 12" key="1">
    <citation type="submission" date="2021-04" db="EMBL/GenBank/DDBJ databases">
        <title>The genome sequence of type strain Ideonella paludis KCTC 32238.</title>
        <authorList>
            <person name="Liu Y."/>
        </authorList>
    </citation>
    <scope>NUCLEOTIDE SEQUENCE [LARGE SCALE GENOMIC DNA]</scope>
    <source>
        <strain evidence="11 12">KCTC 32238</strain>
    </source>
</reference>
<evidence type="ECO:0000259" key="10">
    <source>
        <dbReference type="PROSITE" id="PS51105"/>
    </source>
</evidence>
<proteinExistence type="predicted"/>
<evidence type="ECO:0000313" key="11">
    <source>
        <dbReference type="EMBL" id="MBQ0937797.1"/>
    </source>
</evidence>
<sequence>MAVIQSVLSALKSRVAKVCEQCHFIKLILGWAARIGGEISGIVHSLKLACLSMVPFLVGAASVTLFESFTGNSILGPENPNLGGAIQGMFPLMLVVSIAYQLCGVQGINKNIGILLALVCSALSHMGGNFDFNRANLFSNDFGNLFDVLIIPILALRLFDGIARLSKKILGEKFEYVFLPQISEALRLIIPFICTLFLVLLIVRLSNFVFDQFGGLMVHAVGDLGGFKFMFVRMLAAHLIWTVGLHGDNLFGVIFGSAALFESVSGRLDFIGFYNIFVIFGGCGSALCLWLAVLLGSKDRYGRRVAILATPFILFNIPEILIFGLPVIMNRLLLVPFFLVPIANFAAGYLAIQSGLIEFPAPAPTWTTPVFLNIYLATDGNVFAVLVQFVSIATGTLIYMPFVRKFSYMQSSSGQLRRLERNLSLTSNLESINSRKFHKAQMTIIDSHMEVTKIIDLLEGRRLEVYYQPKVDPVSMTSSQFEALLRIHMSDGVVKGPFFLETLEMAGLASTIDLWVCRAVKQDIGKWREVNFEPRISINLHPDTISDRRYLDKIVDLLAGMPIDFEILERGSVNSEVAIENLHFLRDKGFKIALDDFGSGFAGLDALTRLPLDMVKIDKSLLDAAATDAGRVVYETALQICRRLGIDSVTEGVETRDQLQLAVAFGVTYVQGYLTGRPIPGIGLEYFAVPEALRADALGAGAQESTSKIIAKA</sequence>
<keyword evidence="12" id="KW-1185">Reference proteome</keyword>
<dbReference type="Pfam" id="PF00563">
    <property type="entry name" value="EAL"/>
    <property type="match status" value="1"/>
</dbReference>
<accession>A0ABS5E310</accession>
<feature type="transmembrane region" description="Helical" evidence="8">
    <location>
        <begin position="273"/>
        <end position="293"/>
    </location>
</feature>
<evidence type="ECO:0000313" key="12">
    <source>
        <dbReference type="Proteomes" id="UP000672097"/>
    </source>
</evidence>
<feature type="transmembrane region" description="Helical" evidence="8">
    <location>
        <begin position="86"/>
        <end position="105"/>
    </location>
</feature>
<dbReference type="InterPro" id="IPR050706">
    <property type="entry name" value="Cyclic-di-GMP_PDE-like"/>
</dbReference>
<feature type="transmembrane region" description="Helical" evidence="8">
    <location>
        <begin position="382"/>
        <end position="402"/>
    </location>
</feature>
<evidence type="ECO:0000256" key="4">
    <source>
        <dbReference type="ARBA" id="ARBA00022597"/>
    </source>
</evidence>
<dbReference type="Pfam" id="PF02378">
    <property type="entry name" value="PTS_EIIC"/>
    <property type="match status" value="1"/>
</dbReference>
<keyword evidence="4 11" id="KW-0762">Sugar transport</keyword>